<sequence length="303" mass="33010">MGNERQPHILCEDVVRIFKGEGIEVQALQGLNLTVMPGEMTALVGASGSGKSTLLTILSGLDRPSAGKAQVAGVDLLGLSRKERSRYQRETVGFIWQQTPRNLLPYLTAAENVALPMAITRRKDADTRVASLLELAGVAHCRNRKPQEMSGGEQQRVALAVALSNEPKVILADEPTGELDEHTSAEVLEAMRRVNEELGTTTLIVTHDPTVSEHVKRTVQIRDGRCSTETLRRTGVNNDGDEHLIAEEFAVIDRVGRLQLPQEFMESLDMKDRVRLGLEPDHVRVTPASADGPSASGASEETP</sequence>
<keyword evidence="3 6" id="KW-0067">ATP-binding</keyword>
<dbReference type="PROSITE" id="PS00211">
    <property type="entry name" value="ABC_TRANSPORTER_1"/>
    <property type="match status" value="1"/>
</dbReference>
<dbReference type="PANTHER" id="PTHR24220">
    <property type="entry name" value="IMPORT ATP-BINDING PROTEIN"/>
    <property type="match status" value="1"/>
</dbReference>
<dbReference type="SUPFAM" id="SSF52540">
    <property type="entry name" value="P-loop containing nucleoside triphosphate hydrolases"/>
    <property type="match status" value="1"/>
</dbReference>
<keyword evidence="2" id="KW-0547">Nucleotide-binding</keyword>
<reference evidence="6 7" key="1">
    <citation type="journal article" date="2019" name="Int. J. Syst. Evol. Microbiol.">
        <title>The Global Catalogue of Microorganisms (GCM) 10K type strain sequencing project: providing services to taxonomists for standard genome sequencing and annotation.</title>
        <authorList>
            <consortium name="The Broad Institute Genomics Platform"/>
            <consortium name="The Broad Institute Genome Sequencing Center for Infectious Disease"/>
            <person name="Wu L."/>
            <person name="Ma J."/>
        </authorList>
    </citation>
    <scope>NUCLEOTIDE SEQUENCE [LARGE SCALE GENOMIC DNA]</scope>
    <source>
        <strain evidence="6 7">JCM 14917</strain>
    </source>
</reference>
<dbReference type="Proteomes" id="UP001500974">
    <property type="component" value="Unassembled WGS sequence"/>
</dbReference>
<evidence type="ECO:0000313" key="6">
    <source>
        <dbReference type="EMBL" id="GAA2172266.1"/>
    </source>
</evidence>
<evidence type="ECO:0000256" key="4">
    <source>
        <dbReference type="SAM" id="MobiDB-lite"/>
    </source>
</evidence>
<accession>A0ABN3AM26</accession>
<dbReference type="RefSeq" id="WP_346027181.1">
    <property type="nucleotide sequence ID" value="NZ_BAAAON010000001.1"/>
</dbReference>
<feature type="domain" description="ABC transporter" evidence="5">
    <location>
        <begin position="9"/>
        <end position="248"/>
    </location>
</feature>
<dbReference type="CDD" id="cd03255">
    <property type="entry name" value="ABC_MJ0796_LolCDE_FtsE"/>
    <property type="match status" value="1"/>
</dbReference>
<dbReference type="Pfam" id="PF00005">
    <property type="entry name" value="ABC_tran"/>
    <property type="match status" value="1"/>
</dbReference>
<dbReference type="EMBL" id="BAAAON010000001">
    <property type="protein sequence ID" value="GAA2172266.1"/>
    <property type="molecule type" value="Genomic_DNA"/>
</dbReference>
<dbReference type="Gene3D" id="3.40.50.300">
    <property type="entry name" value="P-loop containing nucleotide triphosphate hydrolases"/>
    <property type="match status" value="1"/>
</dbReference>
<dbReference type="SMART" id="SM00382">
    <property type="entry name" value="AAA"/>
    <property type="match status" value="1"/>
</dbReference>
<evidence type="ECO:0000256" key="3">
    <source>
        <dbReference type="ARBA" id="ARBA00022840"/>
    </source>
</evidence>
<dbReference type="InterPro" id="IPR003593">
    <property type="entry name" value="AAA+_ATPase"/>
</dbReference>
<evidence type="ECO:0000313" key="7">
    <source>
        <dbReference type="Proteomes" id="UP001500974"/>
    </source>
</evidence>
<organism evidence="6 7">
    <name type="scientific">Arthrobacter parietis</name>
    <dbReference type="NCBI Taxonomy" id="271434"/>
    <lineage>
        <taxon>Bacteria</taxon>
        <taxon>Bacillati</taxon>
        <taxon>Actinomycetota</taxon>
        <taxon>Actinomycetes</taxon>
        <taxon>Micrococcales</taxon>
        <taxon>Micrococcaceae</taxon>
        <taxon>Arthrobacter</taxon>
    </lineage>
</organism>
<dbReference type="PROSITE" id="PS50893">
    <property type="entry name" value="ABC_TRANSPORTER_2"/>
    <property type="match status" value="1"/>
</dbReference>
<feature type="region of interest" description="Disordered" evidence="4">
    <location>
        <begin position="283"/>
        <end position="303"/>
    </location>
</feature>
<feature type="compositionally biased region" description="Low complexity" evidence="4">
    <location>
        <begin position="287"/>
        <end position="303"/>
    </location>
</feature>
<name>A0ABN3AM26_9MICC</name>
<protein>
    <submittedName>
        <fullName evidence="6">ABC transporter ATP-binding protein</fullName>
    </submittedName>
</protein>
<gene>
    <name evidence="6" type="ORF">GCM10009784_02020</name>
</gene>
<keyword evidence="1" id="KW-0813">Transport</keyword>
<dbReference type="InterPro" id="IPR027417">
    <property type="entry name" value="P-loop_NTPase"/>
</dbReference>
<dbReference type="PANTHER" id="PTHR24220:SF685">
    <property type="entry name" value="ABC TRANSPORTER RELATED"/>
    <property type="match status" value="1"/>
</dbReference>
<dbReference type="InterPro" id="IPR017911">
    <property type="entry name" value="MacB-like_ATP-bd"/>
</dbReference>
<dbReference type="InterPro" id="IPR017871">
    <property type="entry name" value="ABC_transporter-like_CS"/>
</dbReference>
<dbReference type="GO" id="GO:0005524">
    <property type="term" value="F:ATP binding"/>
    <property type="evidence" value="ECO:0007669"/>
    <property type="project" value="UniProtKB-KW"/>
</dbReference>
<proteinExistence type="predicted"/>
<evidence type="ECO:0000256" key="1">
    <source>
        <dbReference type="ARBA" id="ARBA00022448"/>
    </source>
</evidence>
<evidence type="ECO:0000259" key="5">
    <source>
        <dbReference type="PROSITE" id="PS50893"/>
    </source>
</evidence>
<dbReference type="InterPro" id="IPR003439">
    <property type="entry name" value="ABC_transporter-like_ATP-bd"/>
</dbReference>
<dbReference type="InterPro" id="IPR015854">
    <property type="entry name" value="ABC_transpr_LolD-like"/>
</dbReference>
<comment type="caution">
    <text evidence="6">The sequence shown here is derived from an EMBL/GenBank/DDBJ whole genome shotgun (WGS) entry which is preliminary data.</text>
</comment>
<evidence type="ECO:0000256" key="2">
    <source>
        <dbReference type="ARBA" id="ARBA00022741"/>
    </source>
</evidence>
<keyword evidence="7" id="KW-1185">Reference proteome</keyword>